<reference evidence="2" key="1">
    <citation type="submission" date="2021-05" db="EMBL/GenBank/DDBJ databases">
        <authorList>
            <person name="Alioto T."/>
            <person name="Alioto T."/>
            <person name="Gomez Garrido J."/>
        </authorList>
    </citation>
    <scope>NUCLEOTIDE SEQUENCE</scope>
</reference>
<dbReference type="EMBL" id="HBUE01257731">
    <property type="protein sequence ID" value="CAG6557423.1"/>
    <property type="molecule type" value="Transcribed_RNA"/>
</dbReference>
<proteinExistence type="predicted"/>
<sequence>MLSTQANTLCLLSTFFFSLFNNNKKTSQKGANNANSQKMKQAGRAFPSSCLTSNFHYHQCLFFTLDFAYERAVFPGKISPFVKMPCQVGEKGRKLTRRESEVSQTSVGKLLFLFYSRVNVLG</sequence>
<organism evidence="2">
    <name type="scientific">Culex pipiens</name>
    <name type="common">House mosquito</name>
    <dbReference type="NCBI Taxonomy" id="7175"/>
    <lineage>
        <taxon>Eukaryota</taxon>
        <taxon>Metazoa</taxon>
        <taxon>Ecdysozoa</taxon>
        <taxon>Arthropoda</taxon>
        <taxon>Hexapoda</taxon>
        <taxon>Insecta</taxon>
        <taxon>Pterygota</taxon>
        <taxon>Neoptera</taxon>
        <taxon>Endopterygota</taxon>
        <taxon>Diptera</taxon>
        <taxon>Nematocera</taxon>
        <taxon>Culicoidea</taxon>
        <taxon>Culicidae</taxon>
        <taxon>Culicinae</taxon>
        <taxon>Culicini</taxon>
        <taxon>Culex</taxon>
        <taxon>Culex</taxon>
    </lineage>
</organism>
<evidence type="ECO:0000256" key="1">
    <source>
        <dbReference type="SAM" id="SignalP"/>
    </source>
</evidence>
<dbReference type="EMBL" id="HBUE01152723">
    <property type="protein sequence ID" value="CAG6506119.1"/>
    <property type="molecule type" value="Transcribed_RNA"/>
</dbReference>
<name>A0A8D8D8A4_CULPI</name>
<evidence type="ECO:0000313" key="2">
    <source>
        <dbReference type="EMBL" id="CAG6506119.1"/>
    </source>
</evidence>
<protein>
    <submittedName>
        <fullName evidence="2">(northern house mosquito) hypothetical protein</fullName>
    </submittedName>
</protein>
<accession>A0A8D8D8A4</accession>
<feature type="chain" id="PRO_5036427968" evidence="1">
    <location>
        <begin position="19"/>
        <end position="122"/>
    </location>
</feature>
<dbReference type="EMBL" id="HBUE01125054">
    <property type="protein sequence ID" value="CAG6494321.1"/>
    <property type="molecule type" value="Transcribed_RNA"/>
</dbReference>
<dbReference type="AlphaFoldDB" id="A0A8D8D8A4"/>
<feature type="signal peptide" evidence="1">
    <location>
        <begin position="1"/>
        <end position="18"/>
    </location>
</feature>
<keyword evidence="1" id="KW-0732">Signal</keyword>